<dbReference type="RefSeq" id="WP_196151112.1">
    <property type="nucleotide sequence ID" value="NZ_JADMLG010000008.1"/>
</dbReference>
<gene>
    <name evidence="1" type="ORF">IT779_21280</name>
</gene>
<protein>
    <submittedName>
        <fullName evidence="1">Uncharacterized protein</fullName>
    </submittedName>
</protein>
<keyword evidence="2" id="KW-1185">Reference proteome</keyword>
<dbReference type="EMBL" id="JADMLG010000008">
    <property type="protein sequence ID" value="MBH0778818.1"/>
    <property type="molecule type" value="Genomic_DNA"/>
</dbReference>
<dbReference type="AlphaFoldDB" id="A0A931IFM9"/>
<name>A0A931IFM9_9NOCA</name>
<evidence type="ECO:0000313" key="1">
    <source>
        <dbReference type="EMBL" id="MBH0778818.1"/>
    </source>
</evidence>
<sequence>MLTYATVEQLAGHVSAAQLDKLDDGDDVRYIEAASVLVRRATKNDQYEATPAGLPTDPVLSEALTTATCWQVRQWIALSVNPLAGAAGVKPAASSASVNGASVAYDVAASSAARADSATSLCDASRDVLRDVGLASAAVGRA</sequence>
<comment type="caution">
    <text evidence="1">The sequence shown here is derived from an EMBL/GenBank/DDBJ whole genome shotgun (WGS) entry which is preliminary data.</text>
</comment>
<organism evidence="1 2">
    <name type="scientific">Nocardia bovistercoris</name>
    <dbReference type="NCBI Taxonomy" id="2785916"/>
    <lineage>
        <taxon>Bacteria</taxon>
        <taxon>Bacillati</taxon>
        <taxon>Actinomycetota</taxon>
        <taxon>Actinomycetes</taxon>
        <taxon>Mycobacteriales</taxon>
        <taxon>Nocardiaceae</taxon>
        <taxon>Nocardia</taxon>
    </lineage>
</organism>
<accession>A0A931IFM9</accession>
<proteinExistence type="predicted"/>
<reference evidence="1" key="1">
    <citation type="submission" date="2020-11" db="EMBL/GenBank/DDBJ databases">
        <title>Nocardia NEAU-351.nov., a novel actinomycete isolated from the cow dung.</title>
        <authorList>
            <person name="Zhang X."/>
        </authorList>
    </citation>
    <scope>NUCLEOTIDE SEQUENCE</scope>
    <source>
        <strain evidence="1">NEAU-351</strain>
    </source>
</reference>
<evidence type="ECO:0000313" key="2">
    <source>
        <dbReference type="Proteomes" id="UP000655751"/>
    </source>
</evidence>
<dbReference type="Proteomes" id="UP000655751">
    <property type="component" value="Unassembled WGS sequence"/>
</dbReference>